<dbReference type="Pfam" id="PF13590">
    <property type="entry name" value="DUF4136"/>
    <property type="match status" value="1"/>
</dbReference>
<keyword evidence="3" id="KW-1185">Reference proteome</keyword>
<evidence type="ECO:0000259" key="1">
    <source>
        <dbReference type="Pfam" id="PF13590"/>
    </source>
</evidence>
<dbReference type="STRING" id="758820.SAMN00777080_3394"/>
<dbReference type="PROSITE" id="PS51257">
    <property type="entry name" value="PROKAR_LIPOPROTEIN"/>
    <property type="match status" value="1"/>
</dbReference>
<evidence type="ECO:0000313" key="3">
    <source>
        <dbReference type="Proteomes" id="UP000192333"/>
    </source>
</evidence>
<gene>
    <name evidence="2" type="ORF">SAMN00777080_3394</name>
</gene>
<dbReference type="EMBL" id="LT838813">
    <property type="protein sequence ID" value="SMD44761.1"/>
    <property type="molecule type" value="Genomic_DNA"/>
</dbReference>
<organism evidence="2 3">
    <name type="scientific">Aquiflexum balticum DSM 16537</name>
    <dbReference type="NCBI Taxonomy" id="758820"/>
    <lineage>
        <taxon>Bacteria</taxon>
        <taxon>Pseudomonadati</taxon>
        <taxon>Bacteroidota</taxon>
        <taxon>Cytophagia</taxon>
        <taxon>Cytophagales</taxon>
        <taxon>Cyclobacteriaceae</taxon>
        <taxon>Aquiflexum</taxon>
    </lineage>
</organism>
<feature type="domain" description="DUF4136" evidence="1">
    <location>
        <begin position="34"/>
        <end position="201"/>
    </location>
</feature>
<evidence type="ECO:0000313" key="2">
    <source>
        <dbReference type="EMBL" id="SMD44761.1"/>
    </source>
</evidence>
<dbReference type="Proteomes" id="UP000192333">
    <property type="component" value="Chromosome I"/>
</dbReference>
<sequence length="206" mass="23291">MKKSISGLILLITIGLLASCYPGGPEFYEDTDVVYTSFEPEFNFQNKNTYALPDKIVKDIEIDRGDTTLVYMKDAFALPILAAIDANMQQFGWTKVDISQRPDVVLTPAAITNTTYFYSYWYSWWWGGYYPGWGWYYPPYWTVSSYTTGTMIIAMADPNLNNPINQSRASWIMLGNGLLSGAGDISRVTNAIDQAFVQSPYLKINN</sequence>
<proteinExistence type="predicted"/>
<name>A0A1W2H769_9BACT</name>
<dbReference type="OrthoDB" id="677831at2"/>
<accession>A0A1W2H769</accession>
<dbReference type="AlphaFoldDB" id="A0A1W2H769"/>
<dbReference type="InterPro" id="IPR025411">
    <property type="entry name" value="DUF4136"/>
</dbReference>
<protein>
    <recommendedName>
        <fullName evidence="1">DUF4136 domain-containing protein</fullName>
    </recommendedName>
</protein>
<dbReference type="RefSeq" id="WP_084121548.1">
    <property type="nucleotide sequence ID" value="NZ_LT838813.1"/>
</dbReference>
<dbReference type="Gene3D" id="3.30.160.670">
    <property type="match status" value="1"/>
</dbReference>
<reference evidence="3" key="1">
    <citation type="submission" date="2017-04" db="EMBL/GenBank/DDBJ databases">
        <authorList>
            <person name="Varghese N."/>
            <person name="Submissions S."/>
        </authorList>
    </citation>
    <scope>NUCLEOTIDE SEQUENCE [LARGE SCALE GENOMIC DNA]</scope>
    <source>
        <strain evidence="3">DSM 16537</strain>
    </source>
</reference>